<dbReference type="PROSITE" id="PS50801">
    <property type="entry name" value="STAS"/>
    <property type="match status" value="1"/>
</dbReference>
<accession>A0ABS6USX9</accession>
<dbReference type="CDD" id="cd07043">
    <property type="entry name" value="STAS_anti-anti-sigma_factors"/>
    <property type="match status" value="1"/>
</dbReference>
<protein>
    <submittedName>
        <fullName evidence="2">STAS domain-containing protein</fullName>
    </submittedName>
</protein>
<dbReference type="Pfam" id="PF01740">
    <property type="entry name" value="STAS"/>
    <property type="match status" value="1"/>
</dbReference>
<dbReference type="RefSeq" id="WP_218604144.1">
    <property type="nucleotide sequence ID" value="NZ_JADQDJ010000192.1"/>
</dbReference>
<name>A0ABS6USX9_9PSEU</name>
<feature type="domain" description="STAS" evidence="1">
    <location>
        <begin position="13"/>
        <end position="123"/>
    </location>
</feature>
<dbReference type="InterPro" id="IPR002645">
    <property type="entry name" value="STAS_dom"/>
</dbReference>
<sequence>MVENGGGSATTLAVRVVEHRDGVRGLVVTGELDAAEAADVEAAAVALLTAGTAAIVIDLGGVRYFGSRGLTALLRVQRESRAAGVRLHVVTGAENRPVIRPLTITGLDRELDLFPTLAAALAS</sequence>
<evidence type="ECO:0000313" key="2">
    <source>
        <dbReference type="EMBL" id="MBW0135287.1"/>
    </source>
</evidence>
<comment type="caution">
    <text evidence="2">The sequence shown here is derived from an EMBL/GenBank/DDBJ whole genome shotgun (WGS) entry which is preliminary data.</text>
</comment>
<dbReference type="PANTHER" id="PTHR33495:SF13">
    <property type="entry name" value="ANTI-SIGMA-F FACTOR ANTAGONIST RSFB"/>
    <property type="match status" value="1"/>
</dbReference>
<gene>
    <name evidence="2" type="ORF">I4I81_13620</name>
</gene>
<evidence type="ECO:0000313" key="3">
    <source>
        <dbReference type="Proteomes" id="UP000694287"/>
    </source>
</evidence>
<dbReference type="NCBIfam" id="TIGR00377">
    <property type="entry name" value="ant_ant_sig"/>
    <property type="match status" value="1"/>
</dbReference>
<organism evidence="2 3">
    <name type="scientific">Pseudonocardia abyssalis</name>
    <dbReference type="NCBI Taxonomy" id="2792008"/>
    <lineage>
        <taxon>Bacteria</taxon>
        <taxon>Bacillati</taxon>
        <taxon>Actinomycetota</taxon>
        <taxon>Actinomycetes</taxon>
        <taxon>Pseudonocardiales</taxon>
        <taxon>Pseudonocardiaceae</taxon>
        <taxon>Pseudonocardia</taxon>
    </lineage>
</organism>
<dbReference type="EMBL" id="JADQDK010000001">
    <property type="protein sequence ID" value="MBW0135287.1"/>
    <property type="molecule type" value="Genomic_DNA"/>
</dbReference>
<dbReference type="InterPro" id="IPR003658">
    <property type="entry name" value="Anti-sigma_ant"/>
</dbReference>
<keyword evidence="3" id="KW-1185">Reference proteome</keyword>
<evidence type="ECO:0000259" key="1">
    <source>
        <dbReference type="PROSITE" id="PS50801"/>
    </source>
</evidence>
<dbReference type="Proteomes" id="UP000694287">
    <property type="component" value="Unassembled WGS sequence"/>
</dbReference>
<proteinExistence type="predicted"/>
<dbReference type="PANTHER" id="PTHR33495">
    <property type="entry name" value="ANTI-SIGMA FACTOR ANTAGONIST TM_1081-RELATED-RELATED"/>
    <property type="match status" value="1"/>
</dbReference>
<reference evidence="2 3" key="1">
    <citation type="submission" date="2020-11" db="EMBL/GenBank/DDBJ databases">
        <title>Pseudonocardia abyssalis sp. nov. and Pseudonocardia oceani sp. nov., description and phylogenomic analysis of two novel actinomycetes isolated from the deep Southern Ocean.</title>
        <authorList>
            <person name="Parra J."/>
        </authorList>
    </citation>
    <scope>NUCLEOTIDE SEQUENCE [LARGE SCALE GENOMIC DNA]</scope>
    <source>
        <strain evidence="2 3">KRD-168</strain>
    </source>
</reference>